<name>A0A1F5ZL62_9BACT</name>
<dbReference type="NCBIfam" id="TIGR00611">
    <property type="entry name" value="recf"/>
    <property type="match status" value="1"/>
</dbReference>
<dbReference type="AlphaFoldDB" id="A0A1F5ZL62"/>
<evidence type="ECO:0000259" key="11">
    <source>
        <dbReference type="Pfam" id="PF02463"/>
    </source>
</evidence>
<dbReference type="GO" id="GO:0005524">
    <property type="term" value="F:ATP binding"/>
    <property type="evidence" value="ECO:0007669"/>
    <property type="project" value="UniProtKB-UniRule"/>
</dbReference>
<dbReference type="InterPro" id="IPR001238">
    <property type="entry name" value="DNA-binding_RecF"/>
</dbReference>
<keyword evidence="9 10" id="KW-0227">DNA damage</keyword>
<evidence type="ECO:0000256" key="8">
    <source>
        <dbReference type="ARBA" id="ARBA00023125"/>
    </source>
</evidence>
<gene>
    <name evidence="9" type="primary">recF</name>
    <name evidence="12" type="ORF">A3D77_00705</name>
</gene>
<keyword evidence="7 9" id="KW-0067">ATP-binding</keyword>
<reference evidence="12 13" key="1">
    <citation type="journal article" date="2016" name="Nat. Commun.">
        <title>Thousands of microbial genomes shed light on interconnected biogeochemical processes in an aquifer system.</title>
        <authorList>
            <person name="Anantharaman K."/>
            <person name="Brown C.T."/>
            <person name="Hug L.A."/>
            <person name="Sharon I."/>
            <person name="Castelle C.J."/>
            <person name="Probst A.J."/>
            <person name="Thomas B.C."/>
            <person name="Singh A."/>
            <person name="Wilkins M.J."/>
            <person name="Karaoz U."/>
            <person name="Brodie E.L."/>
            <person name="Williams K.H."/>
            <person name="Hubbard S.S."/>
            <person name="Banfield J.F."/>
        </authorList>
    </citation>
    <scope>NUCLEOTIDE SEQUENCE [LARGE SCALE GENOMIC DNA]</scope>
</reference>
<dbReference type="GO" id="GO:0009432">
    <property type="term" value="P:SOS response"/>
    <property type="evidence" value="ECO:0007669"/>
    <property type="project" value="UniProtKB-UniRule"/>
</dbReference>
<dbReference type="Gene3D" id="1.20.1050.90">
    <property type="entry name" value="RecF/RecN/SMC, N-terminal domain"/>
    <property type="match status" value="1"/>
</dbReference>
<dbReference type="InterPro" id="IPR042174">
    <property type="entry name" value="RecF_2"/>
</dbReference>
<dbReference type="Pfam" id="PF02463">
    <property type="entry name" value="SMC_N"/>
    <property type="match status" value="1"/>
</dbReference>
<evidence type="ECO:0000256" key="5">
    <source>
        <dbReference type="ARBA" id="ARBA00022705"/>
    </source>
</evidence>
<dbReference type="SUPFAM" id="SSF52540">
    <property type="entry name" value="P-loop containing nucleoside triphosphate hydrolases"/>
    <property type="match status" value="1"/>
</dbReference>
<dbReference type="HAMAP" id="MF_00365">
    <property type="entry name" value="RecF"/>
    <property type="match status" value="1"/>
</dbReference>
<dbReference type="PANTHER" id="PTHR32182">
    <property type="entry name" value="DNA REPLICATION AND REPAIR PROTEIN RECF"/>
    <property type="match status" value="1"/>
</dbReference>
<dbReference type="Gene3D" id="3.40.50.300">
    <property type="entry name" value="P-loop containing nucleotide triphosphate hydrolases"/>
    <property type="match status" value="1"/>
</dbReference>
<sequence length="379" mass="43681">MIIQELHLQNFRSFIKTEFEFSPSITFIAGPNASGKTTILEAISFLSTASGFRTSKDPEMISFESEVARVMGTIQNNPINTNNPIIQLEEIEDKKLEIVLTRGEVMGVKTVQKKYLVNGVPKRSSDFVGNLLTVLFSPADIELVTDSPSLRRHYLDSVLSQADREYHRNLSSYERGVRQRNKVLEAICDQGSDHKQLVFWDQLIIKAGNYITEKREEYIDYVNKQQITDNKEQEKMPSYLLYYDRSVISEERLFAYKNAEIASATTLVGPHRDDMVFQITGDRVQGTVHDLKLYGSRGEQRLGILWLKLAELSYLEEKREEKPVLLLDDIFSELDRPHQEMVLSIIKNQQTVITTTDMEWLQNWIHLNHSFKSNLIKLG</sequence>
<keyword evidence="6 9" id="KW-0547">Nucleotide-binding</keyword>
<accession>A0A1F5ZL62</accession>
<evidence type="ECO:0000256" key="2">
    <source>
        <dbReference type="ARBA" id="ARBA00008016"/>
    </source>
</evidence>
<comment type="similarity">
    <text evidence="2 9 10">Belongs to the RecF family.</text>
</comment>
<evidence type="ECO:0000256" key="4">
    <source>
        <dbReference type="ARBA" id="ARBA00022490"/>
    </source>
</evidence>
<dbReference type="PROSITE" id="PS00617">
    <property type="entry name" value="RECF_1"/>
    <property type="match status" value="1"/>
</dbReference>
<dbReference type="STRING" id="1798382.A3D77_00705"/>
<evidence type="ECO:0000313" key="13">
    <source>
        <dbReference type="Proteomes" id="UP000176923"/>
    </source>
</evidence>
<organism evidence="12 13">
    <name type="scientific">Candidatus Gottesmanbacteria bacterium RIFCSPHIGHO2_02_FULL_39_11</name>
    <dbReference type="NCBI Taxonomy" id="1798382"/>
    <lineage>
        <taxon>Bacteria</taxon>
        <taxon>Candidatus Gottesmaniibacteriota</taxon>
    </lineage>
</organism>
<keyword evidence="4 9" id="KW-0963">Cytoplasm</keyword>
<dbReference type="EMBL" id="MFJL01000039">
    <property type="protein sequence ID" value="OGG13226.1"/>
    <property type="molecule type" value="Genomic_DNA"/>
</dbReference>
<dbReference type="Proteomes" id="UP000176923">
    <property type="component" value="Unassembled WGS sequence"/>
</dbReference>
<keyword evidence="9 10" id="KW-0742">SOS response</keyword>
<evidence type="ECO:0000256" key="7">
    <source>
        <dbReference type="ARBA" id="ARBA00022840"/>
    </source>
</evidence>
<feature type="domain" description="RecF/RecN/SMC N-terminal" evidence="11">
    <location>
        <begin position="3"/>
        <end position="361"/>
    </location>
</feature>
<dbReference type="PANTHER" id="PTHR32182:SF0">
    <property type="entry name" value="DNA REPLICATION AND REPAIR PROTEIN RECF"/>
    <property type="match status" value="1"/>
</dbReference>
<dbReference type="PROSITE" id="PS00618">
    <property type="entry name" value="RECF_2"/>
    <property type="match status" value="1"/>
</dbReference>
<dbReference type="InterPro" id="IPR003395">
    <property type="entry name" value="RecF/RecN/SMC_N"/>
</dbReference>
<keyword evidence="9 10" id="KW-0234">DNA repair</keyword>
<evidence type="ECO:0000256" key="10">
    <source>
        <dbReference type="RuleBase" id="RU000578"/>
    </source>
</evidence>
<dbReference type="GO" id="GO:0006260">
    <property type="term" value="P:DNA replication"/>
    <property type="evidence" value="ECO:0007669"/>
    <property type="project" value="UniProtKB-UniRule"/>
</dbReference>
<evidence type="ECO:0000256" key="1">
    <source>
        <dbReference type="ARBA" id="ARBA00004496"/>
    </source>
</evidence>
<keyword evidence="5 9" id="KW-0235">DNA replication</keyword>
<evidence type="ECO:0000313" key="12">
    <source>
        <dbReference type="EMBL" id="OGG13226.1"/>
    </source>
</evidence>
<evidence type="ECO:0000256" key="9">
    <source>
        <dbReference type="HAMAP-Rule" id="MF_00365"/>
    </source>
</evidence>
<comment type="function">
    <text evidence="9 10">The RecF protein is involved in DNA metabolism; it is required for DNA replication and normal SOS inducibility. RecF binds preferentially to single-stranded, linear DNA. It also seems to bind ATP.</text>
</comment>
<comment type="caution">
    <text evidence="12">The sequence shown here is derived from an EMBL/GenBank/DDBJ whole genome shotgun (WGS) entry which is preliminary data.</text>
</comment>
<comment type="subcellular location">
    <subcellularLocation>
        <location evidence="1 9 10">Cytoplasm</location>
    </subcellularLocation>
</comment>
<keyword evidence="8 9" id="KW-0238">DNA-binding</keyword>
<dbReference type="GO" id="GO:0006302">
    <property type="term" value="P:double-strand break repair"/>
    <property type="evidence" value="ECO:0007669"/>
    <property type="project" value="TreeGrafter"/>
</dbReference>
<evidence type="ECO:0000256" key="3">
    <source>
        <dbReference type="ARBA" id="ARBA00020170"/>
    </source>
</evidence>
<proteinExistence type="inferred from homology"/>
<protein>
    <recommendedName>
        <fullName evidence="3 9">DNA replication and repair protein RecF</fullName>
    </recommendedName>
</protein>
<feature type="binding site" evidence="9">
    <location>
        <begin position="30"/>
        <end position="37"/>
    </location>
    <ligand>
        <name>ATP</name>
        <dbReference type="ChEBI" id="CHEBI:30616"/>
    </ligand>
</feature>
<dbReference type="InterPro" id="IPR027417">
    <property type="entry name" value="P-loop_NTPase"/>
</dbReference>
<dbReference type="GO" id="GO:0005737">
    <property type="term" value="C:cytoplasm"/>
    <property type="evidence" value="ECO:0007669"/>
    <property type="project" value="UniProtKB-SubCell"/>
</dbReference>
<evidence type="ECO:0000256" key="6">
    <source>
        <dbReference type="ARBA" id="ARBA00022741"/>
    </source>
</evidence>
<dbReference type="GO" id="GO:0003697">
    <property type="term" value="F:single-stranded DNA binding"/>
    <property type="evidence" value="ECO:0007669"/>
    <property type="project" value="UniProtKB-UniRule"/>
</dbReference>
<dbReference type="InterPro" id="IPR018078">
    <property type="entry name" value="DNA-binding_RecF_CS"/>
</dbReference>
<dbReference type="GO" id="GO:0000731">
    <property type="term" value="P:DNA synthesis involved in DNA repair"/>
    <property type="evidence" value="ECO:0007669"/>
    <property type="project" value="TreeGrafter"/>
</dbReference>